<keyword evidence="2" id="KW-1185">Reference proteome</keyword>
<evidence type="ECO:0000313" key="2">
    <source>
        <dbReference type="Proteomes" id="UP000187203"/>
    </source>
</evidence>
<name>A0A1R3IU87_9ROSI</name>
<protein>
    <submittedName>
        <fullName evidence="1">Uncharacterized protein</fullName>
    </submittedName>
</protein>
<dbReference type="EMBL" id="AWUE01017627">
    <property type="protein sequence ID" value="OMO86090.1"/>
    <property type="molecule type" value="Genomic_DNA"/>
</dbReference>
<accession>A0A1R3IU87</accession>
<dbReference type="AlphaFoldDB" id="A0A1R3IU87"/>
<reference evidence="2" key="1">
    <citation type="submission" date="2013-09" db="EMBL/GenBank/DDBJ databases">
        <title>Corchorus olitorius genome sequencing.</title>
        <authorList>
            <person name="Alam M."/>
            <person name="Haque M.S."/>
            <person name="Islam M.S."/>
            <person name="Emdad E.M."/>
            <person name="Islam M.M."/>
            <person name="Ahmed B."/>
            <person name="Halim A."/>
            <person name="Hossen Q.M.M."/>
            <person name="Hossain M.Z."/>
            <person name="Ahmed R."/>
            <person name="Khan M.M."/>
            <person name="Islam R."/>
            <person name="Rashid M.M."/>
            <person name="Khan S.A."/>
            <person name="Rahman M.S."/>
            <person name="Alam M."/>
            <person name="Yahiya A.S."/>
            <person name="Khan M.S."/>
            <person name="Azam M.S."/>
            <person name="Haque T."/>
            <person name="Lashkar M.Z.H."/>
            <person name="Akhand A.I."/>
            <person name="Morshed G."/>
            <person name="Roy S."/>
            <person name="Uddin K.S."/>
            <person name="Rabeya T."/>
            <person name="Hossain A.S."/>
            <person name="Chowdhury A."/>
            <person name="Snigdha A.R."/>
            <person name="Mortoza M.S."/>
            <person name="Matin S.A."/>
            <person name="Hoque S.M.E."/>
            <person name="Islam M.K."/>
            <person name="Roy D.K."/>
            <person name="Haider R."/>
            <person name="Moosa M.M."/>
            <person name="Elias S.M."/>
            <person name="Hasan A.M."/>
            <person name="Jahan S."/>
            <person name="Shafiuddin M."/>
            <person name="Mahmood N."/>
            <person name="Shommy N.S."/>
        </authorList>
    </citation>
    <scope>NUCLEOTIDE SEQUENCE [LARGE SCALE GENOMIC DNA]</scope>
    <source>
        <strain evidence="2">cv. O-4</strain>
    </source>
</reference>
<proteinExistence type="predicted"/>
<comment type="caution">
    <text evidence="1">The sequence shown here is derived from an EMBL/GenBank/DDBJ whole genome shotgun (WGS) entry which is preliminary data.</text>
</comment>
<organism evidence="1 2">
    <name type="scientific">Corchorus olitorius</name>
    <dbReference type="NCBI Taxonomy" id="93759"/>
    <lineage>
        <taxon>Eukaryota</taxon>
        <taxon>Viridiplantae</taxon>
        <taxon>Streptophyta</taxon>
        <taxon>Embryophyta</taxon>
        <taxon>Tracheophyta</taxon>
        <taxon>Spermatophyta</taxon>
        <taxon>Magnoliopsida</taxon>
        <taxon>eudicotyledons</taxon>
        <taxon>Gunneridae</taxon>
        <taxon>Pentapetalae</taxon>
        <taxon>rosids</taxon>
        <taxon>malvids</taxon>
        <taxon>Malvales</taxon>
        <taxon>Malvaceae</taxon>
        <taxon>Grewioideae</taxon>
        <taxon>Apeibeae</taxon>
        <taxon>Corchorus</taxon>
    </lineage>
</organism>
<gene>
    <name evidence="1" type="ORF">COLO4_21312</name>
</gene>
<dbReference type="Proteomes" id="UP000187203">
    <property type="component" value="Unassembled WGS sequence"/>
</dbReference>
<evidence type="ECO:0000313" key="1">
    <source>
        <dbReference type="EMBL" id="OMO86090.1"/>
    </source>
</evidence>
<sequence>MRVDRCVNGGYSGMALVWMRESCSEKSLSREPRLHEKSNPLFFPFEQLSCPFAQMIQRICCDKILESIDVHVWEVRWQGELVSRFLFL</sequence>